<proteinExistence type="inferred from homology"/>
<dbReference type="PANTHER" id="PTHR11001">
    <property type="entry name" value="MITOCHONDRIAL FISSION PROCESS PROTEIN 1"/>
    <property type="match status" value="1"/>
</dbReference>
<feature type="compositionally biased region" description="Basic and acidic residues" evidence="4">
    <location>
        <begin position="1"/>
        <end position="11"/>
    </location>
</feature>
<feature type="compositionally biased region" description="Basic and acidic residues" evidence="4">
    <location>
        <begin position="154"/>
        <end position="165"/>
    </location>
</feature>
<evidence type="ECO:0000313" key="5">
    <source>
        <dbReference type="EMBL" id="KAJ4188467.1"/>
    </source>
</evidence>
<dbReference type="GO" id="GO:0000266">
    <property type="term" value="P:mitochondrial fission"/>
    <property type="evidence" value="ECO:0007669"/>
    <property type="project" value="TreeGrafter"/>
</dbReference>
<evidence type="ECO:0000256" key="2">
    <source>
        <dbReference type="ARBA" id="ARBA00017835"/>
    </source>
</evidence>
<organism evidence="5 6">
    <name type="scientific">Fusarium falciforme</name>
    <dbReference type="NCBI Taxonomy" id="195108"/>
    <lineage>
        <taxon>Eukaryota</taxon>
        <taxon>Fungi</taxon>
        <taxon>Dikarya</taxon>
        <taxon>Ascomycota</taxon>
        <taxon>Pezizomycotina</taxon>
        <taxon>Sordariomycetes</taxon>
        <taxon>Hypocreomycetidae</taxon>
        <taxon>Hypocreales</taxon>
        <taxon>Nectriaceae</taxon>
        <taxon>Fusarium</taxon>
        <taxon>Fusarium solani species complex</taxon>
    </lineage>
</organism>
<dbReference type="Proteomes" id="UP001152087">
    <property type="component" value="Unassembled WGS sequence"/>
</dbReference>
<dbReference type="InterPro" id="IPR019560">
    <property type="entry name" value="Mitochondrial_18_kDa_protein"/>
</dbReference>
<protein>
    <recommendedName>
        <fullName evidence="2">Mitochondrial fission process protein 1</fullName>
    </recommendedName>
    <alternativeName>
        <fullName evidence="3">Mitochondrial 18 kDa protein</fullName>
    </alternativeName>
</protein>
<feature type="compositionally biased region" description="Basic and acidic residues" evidence="4">
    <location>
        <begin position="21"/>
        <end position="43"/>
    </location>
</feature>
<feature type="region of interest" description="Disordered" evidence="4">
    <location>
        <begin position="153"/>
        <end position="178"/>
    </location>
</feature>
<name>A0A9W8R7S9_9HYPO</name>
<comment type="similarity">
    <text evidence="1">Belongs to the MTFP1 family.</text>
</comment>
<dbReference type="GO" id="GO:0005739">
    <property type="term" value="C:mitochondrion"/>
    <property type="evidence" value="ECO:0007669"/>
    <property type="project" value="TreeGrafter"/>
</dbReference>
<gene>
    <name evidence="5" type="ORF">NW755_006629</name>
</gene>
<dbReference type="EMBL" id="JAOQAV010000015">
    <property type="protein sequence ID" value="KAJ4188467.1"/>
    <property type="molecule type" value="Genomic_DNA"/>
</dbReference>
<feature type="region of interest" description="Disordered" evidence="4">
    <location>
        <begin position="1"/>
        <end position="47"/>
    </location>
</feature>
<comment type="caution">
    <text evidence="5">The sequence shown here is derived from an EMBL/GenBank/DDBJ whole genome shotgun (WGS) entry which is preliminary data.</text>
</comment>
<dbReference type="PANTHER" id="PTHR11001:SF2">
    <property type="entry name" value="MITOCHONDRIAL FISSION PROCESS PROTEIN 1"/>
    <property type="match status" value="1"/>
</dbReference>
<evidence type="ECO:0000313" key="6">
    <source>
        <dbReference type="Proteomes" id="UP001152087"/>
    </source>
</evidence>
<reference evidence="5" key="1">
    <citation type="submission" date="2022-09" db="EMBL/GenBank/DDBJ databases">
        <title>Fusarium specimens isolated from Avocado Roots.</title>
        <authorList>
            <person name="Stajich J."/>
            <person name="Roper C."/>
            <person name="Heimlech-Rivalta G."/>
        </authorList>
    </citation>
    <scope>NUCLEOTIDE SEQUENCE</scope>
    <source>
        <strain evidence="5">A02</strain>
    </source>
</reference>
<evidence type="ECO:0000256" key="4">
    <source>
        <dbReference type="SAM" id="MobiDB-lite"/>
    </source>
</evidence>
<evidence type="ECO:0000256" key="1">
    <source>
        <dbReference type="ARBA" id="ARBA00009224"/>
    </source>
</evidence>
<keyword evidence="6" id="KW-1185">Reference proteome</keyword>
<accession>A0A9W8R7S9</accession>
<sequence>MWWGKRPDKPPEGTSPQRSPLEAKDEPKDPAAFDPHKKPEQKKLPKGLQKIMDEADEEENFYDELVEGYTPPSTEFSVRYAAYATRLRNIPLAAHRYTAYAFGVGESFRPAQHPWFVRGTYGVSFAYILGDVSYEGYKAFRHNQRVLNPQLELTSREQKATERGEATPTGGPVVAPSSEDRAAAVKPGKIAPLEDYRTVMLQRALFQSIASIGLPAYTIHSIVRYSSRMMKNFKYKTVKIWAPIGLGLSVVPFLPSLFDKPVEDAVEWVFYKGFVAYGGKEAVGEASLIGRERQLSERLKQREREL</sequence>
<dbReference type="Pfam" id="PF10558">
    <property type="entry name" value="MTP18"/>
    <property type="match status" value="1"/>
</dbReference>
<dbReference type="AlphaFoldDB" id="A0A9W8R7S9"/>
<evidence type="ECO:0000256" key="3">
    <source>
        <dbReference type="ARBA" id="ARBA00029631"/>
    </source>
</evidence>